<dbReference type="InterPro" id="IPR013482">
    <property type="entry name" value="Molybde_CF_guanTrfase"/>
</dbReference>
<keyword evidence="10" id="KW-1185">Reference proteome</keyword>
<dbReference type="GO" id="GO:0016779">
    <property type="term" value="F:nucleotidyltransferase activity"/>
    <property type="evidence" value="ECO:0007669"/>
    <property type="project" value="UniProtKB-ARBA"/>
</dbReference>
<dbReference type="eggNOG" id="COG0746">
    <property type="taxonomic scope" value="Bacteria"/>
</dbReference>
<evidence type="ECO:0000313" key="10">
    <source>
        <dbReference type="Proteomes" id="UP000004690"/>
    </source>
</evidence>
<name>I3C202_9FLAO</name>
<keyword evidence="1" id="KW-0963">Cytoplasm</keyword>
<evidence type="ECO:0000256" key="6">
    <source>
        <dbReference type="ARBA" id="ARBA00023134"/>
    </source>
</evidence>
<dbReference type="EMBL" id="JH651379">
    <property type="protein sequence ID" value="EIJ37645.1"/>
    <property type="molecule type" value="Genomic_DNA"/>
</dbReference>
<dbReference type="Proteomes" id="UP000004690">
    <property type="component" value="Unassembled WGS sequence"/>
</dbReference>
<dbReference type="SUPFAM" id="SSF53448">
    <property type="entry name" value="Nucleotide-diphospho-sugar transferases"/>
    <property type="match status" value="1"/>
</dbReference>
<proteinExistence type="predicted"/>
<evidence type="ECO:0000256" key="2">
    <source>
        <dbReference type="ARBA" id="ARBA00022679"/>
    </source>
</evidence>
<dbReference type="AlphaFoldDB" id="I3C202"/>
<dbReference type="HOGENOM" id="CLU_055597_2_2_10"/>
<dbReference type="Pfam" id="PF12804">
    <property type="entry name" value="NTP_transf_3"/>
    <property type="match status" value="1"/>
</dbReference>
<accession>I3C202</accession>
<dbReference type="PANTHER" id="PTHR19136">
    <property type="entry name" value="MOLYBDENUM COFACTOR GUANYLYLTRANSFERASE"/>
    <property type="match status" value="1"/>
</dbReference>
<dbReference type="InterPro" id="IPR025877">
    <property type="entry name" value="MobA-like_NTP_Trfase"/>
</dbReference>
<organism evidence="9 10">
    <name type="scientific">Galbibacter orientalis DSM 19592</name>
    <dbReference type="NCBI Taxonomy" id="926559"/>
    <lineage>
        <taxon>Bacteria</taxon>
        <taxon>Pseudomonadati</taxon>
        <taxon>Bacteroidota</taxon>
        <taxon>Flavobacteriia</taxon>
        <taxon>Flavobacteriales</taxon>
        <taxon>Flavobacteriaceae</taxon>
        <taxon>Galbibacter</taxon>
    </lineage>
</organism>
<dbReference type="STRING" id="926559.JoomaDRAFT_0606"/>
<keyword evidence="2" id="KW-0808">Transferase</keyword>
<evidence type="ECO:0000259" key="8">
    <source>
        <dbReference type="Pfam" id="PF12804"/>
    </source>
</evidence>
<gene>
    <name evidence="9" type="ORF">JoomaDRAFT_0606</name>
</gene>
<dbReference type="PANTHER" id="PTHR19136:SF81">
    <property type="entry name" value="MOLYBDENUM COFACTOR GUANYLYLTRANSFERASE"/>
    <property type="match status" value="1"/>
</dbReference>
<feature type="domain" description="MobA-like NTP transferase" evidence="8">
    <location>
        <begin position="17"/>
        <end position="156"/>
    </location>
</feature>
<dbReference type="Gene3D" id="3.90.550.10">
    <property type="entry name" value="Spore Coat Polysaccharide Biosynthesis Protein SpsA, Chain A"/>
    <property type="match status" value="1"/>
</dbReference>
<keyword evidence="3" id="KW-0479">Metal-binding</keyword>
<dbReference type="CDD" id="cd02503">
    <property type="entry name" value="MobA"/>
    <property type="match status" value="1"/>
</dbReference>
<dbReference type="InterPro" id="IPR029044">
    <property type="entry name" value="Nucleotide-diphossugar_trans"/>
</dbReference>
<evidence type="ECO:0000256" key="7">
    <source>
        <dbReference type="ARBA" id="ARBA00023150"/>
    </source>
</evidence>
<keyword evidence="4" id="KW-0547">Nucleotide-binding</keyword>
<sequence>MRKNREEKVTSTGKLYGLVLAGGLSTRMKTDKGLIAYHGVPQRTYLYKLLKEVCDEAYISIRKEQENEFTSEEKLIIDEDVYKGPFNGILSAHHFDKNSAWLIIACDLPLINKRAIKQLIVERDVNSIATVFTTSTKEMPEPLCAIWEAEGLKQAEVFIAAQKSFAPIKFLRNSNVKIVKPLQDDVLLNVNEEKQRIEVVKKLKNK</sequence>
<evidence type="ECO:0000256" key="4">
    <source>
        <dbReference type="ARBA" id="ARBA00022741"/>
    </source>
</evidence>
<dbReference type="GO" id="GO:0046872">
    <property type="term" value="F:metal ion binding"/>
    <property type="evidence" value="ECO:0007669"/>
    <property type="project" value="UniProtKB-KW"/>
</dbReference>
<reference evidence="9 10" key="1">
    <citation type="submission" date="2012-02" db="EMBL/GenBank/DDBJ databases">
        <title>Improved High-Quality Draft genome of Joostella marina DSM 19592.</title>
        <authorList>
            <consortium name="US DOE Joint Genome Institute (JGI-PGF)"/>
            <person name="Lucas S."/>
            <person name="Copeland A."/>
            <person name="Lapidus A."/>
            <person name="Bruce D."/>
            <person name="Goodwin L."/>
            <person name="Pitluck S."/>
            <person name="Peters L."/>
            <person name="Chertkov O."/>
            <person name="Ovchinnikova G."/>
            <person name="Kyrpides N."/>
            <person name="Mavromatis K."/>
            <person name="Detter J.C."/>
            <person name="Han C."/>
            <person name="Land M."/>
            <person name="Hauser L."/>
            <person name="Markowitz V."/>
            <person name="Cheng J.-F."/>
            <person name="Hugenholtz P."/>
            <person name="Woyke T."/>
            <person name="Wu D."/>
            <person name="Tindall B."/>
            <person name="Brambilla E."/>
            <person name="Klenk H.-P."/>
            <person name="Eisen J.A."/>
        </authorList>
    </citation>
    <scope>NUCLEOTIDE SEQUENCE [LARGE SCALE GENOMIC DNA]</scope>
    <source>
        <strain evidence="9 10">DSM 19592</strain>
    </source>
</reference>
<keyword evidence="6" id="KW-0342">GTP-binding</keyword>
<dbReference type="GO" id="GO:0006777">
    <property type="term" value="P:Mo-molybdopterin cofactor biosynthetic process"/>
    <property type="evidence" value="ECO:0007669"/>
    <property type="project" value="UniProtKB-KW"/>
</dbReference>
<evidence type="ECO:0000313" key="9">
    <source>
        <dbReference type="EMBL" id="EIJ37645.1"/>
    </source>
</evidence>
<evidence type="ECO:0000256" key="5">
    <source>
        <dbReference type="ARBA" id="ARBA00022842"/>
    </source>
</evidence>
<keyword evidence="7" id="KW-0501">Molybdenum cofactor biosynthesis</keyword>
<dbReference type="GO" id="GO:0005525">
    <property type="term" value="F:GTP binding"/>
    <property type="evidence" value="ECO:0007669"/>
    <property type="project" value="UniProtKB-KW"/>
</dbReference>
<evidence type="ECO:0000256" key="1">
    <source>
        <dbReference type="ARBA" id="ARBA00022490"/>
    </source>
</evidence>
<evidence type="ECO:0000256" key="3">
    <source>
        <dbReference type="ARBA" id="ARBA00022723"/>
    </source>
</evidence>
<keyword evidence="5" id="KW-0460">Magnesium</keyword>
<protein>
    <submittedName>
        <fullName evidence="9">Molybdopterin-guanine dinucleotide biosynthesis protein A</fullName>
    </submittedName>
</protein>